<dbReference type="EMBL" id="VSSQ01000089">
    <property type="protein sequence ID" value="MPL75538.1"/>
    <property type="molecule type" value="Genomic_DNA"/>
</dbReference>
<evidence type="ECO:0000313" key="1">
    <source>
        <dbReference type="EMBL" id="MPL75538.1"/>
    </source>
</evidence>
<accession>A0A644U9C1</accession>
<reference evidence="1" key="1">
    <citation type="submission" date="2019-08" db="EMBL/GenBank/DDBJ databases">
        <authorList>
            <person name="Kucharzyk K."/>
            <person name="Murdoch R.W."/>
            <person name="Higgins S."/>
            <person name="Loffler F."/>
        </authorList>
    </citation>
    <scope>NUCLEOTIDE SEQUENCE</scope>
</reference>
<comment type="caution">
    <text evidence="1">The sequence shown here is derived from an EMBL/GenBank/DDBJ whole genome shotgun (WGS) entry which is preliminary data.</text>
</comment>
<proteinExistence type="predicted"/>
<sequence length="464" mass="50566">MLGYLGASSCDTTCQRLLLNGQARAVVIAARPREASADPLALPATRWWLERSGAPCPEVTLSQGDNILPRSGGADAPPTDLVMAARIVSGECLLSAPATLAEADTVWAGQSLQTAPRYGTASGAAALIVNRRQVWQRQGEVLVEVSQRTSVRADEIFPWPVPVWHWGGIEKPHSGYLRRRVNWNRASWFEALPPMRDLLLDTLGLDLDLPAGGTDAALTAQIAALLDTPGPLAPEVSALIARFQQSFSVNMKITPQDWPFYLRLFSDPRLTPDADIGFALSRAATARPELWPVLAEAGFTRLAGTKKERRAAVLREAPAEVLAPYRDRIFALARDPERRIEGGGLLQRLRDFGPEGQAALLWLIDDAGRFSGESWQAPYLAGMIGLCKAGPAAQALAPEMRRRLDAGQIRLNGAYLDLALSTLLQLGIPPEDFRAPFETGKNAITPAKFDQRVKRFRARPDCGF</sequence>
<gene>
    <name evidence="1" type="ORF">SDC9_21362</name>
</gene>
<organism evidence="1">
    <name type="scientific">bioreactor metagenome</name>
    <dbReference type="NCBI Taxonomy" id="1076179"/>
    <lineage>
        <taxon>unclassified sequences</taxon>
        <taxon>metagenomes</taxon>
        <taxon>ecological metagenomes</taxon>
    </lineage>
</organism>
<dbReference type="AlphaFoldDB" id="A0A644U9C1"/>
<name>A0A644U9C1_9ZZZZ</name>
<protein>
    <submittedName>
        <fullName evidence="1">Uncharacterized protein</fullName>
    </submittedName>
</protein>